<evidence type="ECO:0000313" key="2">
    <source>
        <dbReference type="EMBL" id="MCO6160159.1"/>
    </source>
</evidence>
<evidence type="ECO:0008006" key="4">
    <source>
        <dbReference type="Google" id="ProtNLM"/>
    </source>
</evidence>
<comment type="caution">
    <text evidence="2">The sequence shown here is derived from an EMBL/GenBank/DDBJ whole genome shotgun (WGS) entry which is preliminary data.</text>
</comment>
<evidence type="ECO:0000313" key="3">
    <source>
        <dbReference type="Proteomes" id="UP001523401"/>
    </source>
</evidence>
<proteinExistence type="predicted"/>
<reference evidence="2 3" key="1">
    <citation type="submission" date="2022-06" db="EMBL/GenBank/DDBJ databases">
        <title>Whole-genome of Asaia lannensis strain LMG 27011T.</title>
        <authorList>
            <person name="Sombolestani A."/>
        </authorList>
    </citation>
    <scope>NUCLEOTIDE SEQUENCE [LARGE SCALE GENOMIC DNA]</scope>
    <source>
        <strain evidence="2 3">NBRC 102526</strain>
    </source>
</reference>
<name>A0ABT1CH17_9PROT</name>
<dbReference type="EMBL" id="JAMXQU010000005">
    <property type="protein sequence ID" value="MCO6160159.1"/>
    <property type="molecule type" value="Genomic_DNA"/>
</dbReference>
<gene>
    <name evidence="2" type="ORF">NF685_08975</name>
</gene>
<feature type="transmembrane region" description="Helical" evidence="1">
    <location>
        <begin position="38"/>
        <end position="59"/>
    </location>
</feature>
<dbReference type="Proteomes" id="UP001523401">
    <property type="component" value="Unassembled WGS sequence"/>
</dbReference>
<accession>A0ABT1CH17</accession>
<sequence length="70" mass="7373">MASSETRPQGGARVAGVIFAVVLVPLAAFRATGITLDGLPVSLIWIVLCIPLVSVFLFVDMKRSRDGDAS</sequence>
<keyword evidence="1" id="KW-0472">Membrane</keyword>
<organism evidence="2 3">
    <name type="scientific">Asaia lannensis NBRC 102526</name>
    <dbReference type="NCBI Taxonomy" id="1307926"/>
    <lineage>
        <taxon>Bacteria</taxon>
        <taxon>Pseudomonadati</taxon>
        <taxon>Pseudomonadota</taxon>
        <taxon>Alphaproteobacteria</taxon>
        <taxon>Acetobacterales</taxon>
        <taxon>Acetobacteraceae</taxon>
        <taxon>Asaia</taxon>
    </lineage>
</organism>
<evidence type="ECO:0000256" key="1">
    <source>
        <dbReference type="SAM" id="Phobius"/>
    </source>
</evidence>
<dbReference type="RefSeq" id="WP_222548117.1">
    <property type="nucleotide sequence ID" value="NZ_BAPW01000028.1"/>
</dbReference>
<keyword evidence="3" id="KW-1185">Reference proteome</keyword>
<feature type="transmembrane region" description="Helical" evidence="1">
    <location>
        <begin position="12"/>
        <end position="32"/>
    </location>
</feature>
<keyword evidence="1" id="KW-0812">Transmembrane</keyword>
<keyword evidence="1" id="KW-1133">Transmembrane helix</keyword>
<protein>
    <recommendedName>
        <fullName evidence="4">DUF3311 domain-containing protein</fullName>
    </recommendedName>
</protein>